<dbReference type="PANTHER" id="PTHR30069">
    <property type="entry name" value="TONB-DEPENDENT OUTER MEMBRANE RECEPTOR"/>
    <property type="match status" value="1"/>
</dbReference>
<dbReference type="PANTHER" id="PTHR30069:SF29">
    <property type="entry name" value="HEMOGLOBIN AND HEMOGLOBIN-HAPTOGLOBIN-BINDING PROTEIN 1-RELATED"/>
    <property type="match status" value="1"/>
</dbReference>
<evidence type="ECO:0000256" key="8">
    <source>
        <dbReference type="PROSITE-ProRule" id="PRU01360"/>
    </source>
</evidence>
<evidence type="ECO:0000256" key="2">
    <source>
        <dbReference type="ARBA" id="ARBA00022448"/>
    </source>
</evidence>
<evidence type="ECO:0000256" key="1">
    <source>
        <dbReference type="ARBA" id="ARBA00004571"/>
    </source>
</evidence>
<keyword evidence="4 8" id="KW-0812">Transmembrane</keyword>
<feature type="domain" description="TonB-dependent receptor plug" evidence="9">
    <location>
        <begin position="137"/>
        <end position="254"/>
    </location>
</feature>
<dbReference type="InterPro" id="IPR041700">
    <property type="entry name" value="OMP_b-brl_3"/>
</dbReference>
<dbReference type="EMBL" id="DRQG01000154">
    <property type="protein sequence ID" value="HGY57349.1"/>
    <property type="molecule type" value="Genomic_DNA"/>
</dbReference>
<dbReference type="NCBIfam" id="TIGR04057">
    <property type="entry name" value="SusC_RagA_signa"/>
    <property type="match status" value="1"/>
</dbReference>
<dbReference type="InterPro" id="IPR039426">
    <property type="entry name" value="TonB-dep_rcpt-like"/>
</dbReference>
<gene>
    <name evidence="11" type="ORF">ENK44_16695</name>
</gene>
<evidence type="ECO:0000256" key="7">
    <source>
        <dbReference type="ARBA" id="ARBA00023237"/>
    </source>
</evidence>
<feature type="domain" description="Outer membrane protein beta-barrel" evidence="10">
    <location>
        <begin position="638"/>
        <end position="737"/>
    </location>
</feature>
<keyword evidence="6 8" id="KW-0472">Membrane</keyword>
<sequence>MVSPDSYHLTKGGCMVKKLLLVLCIVFTVSSLFAVDLKGIVRDGKTQEALSGVNIYIAATGIGTTSDEDGYFHLTFDADKDFEITFEYVGYKTLRKTFSPTEDLSKLVIDLEEDIFQTDAIVATGLASRTSKSVAEVAVARVQASELTQMNTYQSVNQLVTGKIAGVQMKPSSGNVGSGFRFYMRSGGGLNGDEQPVIYVDGIRVDNAQLGGDYVGGQGVSALADLNPEDIEDIQVLKGSAGAATYGTNGSNGVVLITTKKGKITPGMGSSMAINYKMNLGYNEQWYKYSKDKFVSADDANANFKTGPIAKHSLSISGGNQSIKYFTSFDSHNEEGILPNNYMDRKSFRGNVEVYPHEQVTLRFGGNYVLNEITRPQNDNNIFGFLGNTLLFPQSYRFTDSLAIRRIENVLVSNRFIGYAELVYSPLKNLEALVRVGMDQSDLREDTTFPPGLGYALWPDGQRFIYNRNNKQFTLTGSLRYETDITDGLHSKSLLGTQIFDRKARTSTLQGQDFSTELISDIGAAEDVTAYGEGKIHQKDAGIFFEQTFAWQNQYYLIFGVRRDYASTVGTQAASIWYPKASLVVRMDKYDWFPRTLNLFKLRAAYGESGQLPGLTDGIPLLWTAATGGYGAGAVLSSIGNAKLEPERVKELEFGFDAEFLNRYAFEFTYYRQSASNSIIGLEEPPSTGLTASNRPFNIGAIEGWGIETMLQATPVKSQDFQLDLSLIYNYQTNEVTDLGGAQPIFDGFDVNVIKEGLPKHEFYTYAVLGATFDDSGVYTGPDVATERSSFGNPIPTNTGSFSTNFRFLKNFNFYFMVDWASNLKVFDNTGVFATRFGNNPEFNRLATQLGIAGGGPGYVAYFVEPVEGVEELTPGTPEYKAAAEKFATLDWRYDANYIYDADYLKIREISLSYTFNDLLKNVSAFRYIRNLTIGFSARNVFTFTDYPGADPEVNFAGSRSLIRGQDFLTLQNPRTYNFFVQLGL</sequence>
<reference evidence="11" key="1">
    <citation type="journal article" date="2020" name="mSystems">
        <title>Genome- and Community-Level Interaction Insights into Carbon Utilization and Element Cycling Functions of Hydrothermarchaeota in Hydrothermal Sediment.</title>
        <authorList>
            <person name="Zhou Z."/>
            <person name="Liu Y."/>
            <person name="Xu W."/>
            <person name="Pan J."/>
            <person name="Luo Z.H."/>
            <person name="Li M."/>
        </authorList>
    </citation>
    <scope>NUCLEOTIDE SEQUENCE [LARGE SCALE GENOMIC DNA]</scope>
    <source>
        <strain evidence="11">HyVt-577</strain>
    </source>
</reference>
<accession>A0A7V4WWF4</accession>
<comment type="subcellular location">
    <subcellularLocation>
        <location evidence="1 8">Cell outer membrane</location>
        <topology evidence="1 8">Multi-pass membrane protein</topology>
    </subcellularLocation>
</comment>
<dbReference type="InterPro" id="IPR037066">
    <property type="entry name" value="Plug_dom_sf"/>
</dbReference>
<comment type="similarity">
    <text evidence="8">Belongs to the TonB-dependent receptor family.</text>
</comment>
<dbReference type="Pfam" id="PF13715">
    <property type="entry name" value="CarbopepD_reg_2"/>
    <property type="match status" value="1"/>
</dbReference>
<dbReference type="Pfam" id="PF14905">
    <property type="entry name" value="OMP_b-brl_3"/>
    <property type="match status" value="1"/>
</dbReference>
<dbReference type="SUPFAM" id="SSF49464">
    <property type="entry name" value="Carboxypeptidase regulatory domain-like"/>
    <property type="match status" value="1"/>
</dbReference>
<dbReference type="InterPro" id="IPR036942">
    <property type="entry name" value="Beta-barrel_TonB_sf"/>
</dbReference>
<dbReference type="PROSITE" id="PS52016">
    <property type="entry name" value="TONB_DEPENDENT_REC_3"/>
    <property type="match status" value="1"/>
</dbReference>
<dbReference type="Gene3D" id="2.170.130.10">
    <property type="entry name" value="TonB-dependent receptor, plug domain"/>
    <property type="match status" value="1"/>
</dbReference>
<dbReference type="Gene3D" id="2.40.170.20">
    <property type="entry name" value="TonB-dependent receptor, beta-barrel domain"/>
    <property type="match status" value="1"/>
</dbReference>
<dbReference type="SUPFAM" id="SSF56935">
    <property type="entry name" value="Porins"/>
    <property type="match status" value="1"/>
</dbReference>
<organism evidence="11">
    <name type="scientific">Caldithrix abyssi</name>
    <dbReference type="NCBI Taxonomy" id="187145"/>
    <lineage>
        <taxon>Bacteria</taxon>
        <taxon>Pseudomonadati</taxon>
        <taxon>Calditrichota</taxon>
        <taxon>Calditrichia</taxon>
        <taxon>Calditrichales</taxon>
        <taxon>Calditrichaceae</taxon>
        <taxon>Caldithrix</taxon>
    </lineage>
</organism>
<evidence type="ECO:0000256" key="5">
    <source>
        <dbReference type="ARBA" id="ARBA00022729"/>
    </source>
</evidence>
<name>A0A7V4WWF4_CALAY</name>
<keyword evidence="7 8" id="KW-0998">Cell outer membrane</keyword>
<dbReference type="InterPro" id="IPR008969">
    <property type="entry name" value="CarboxyPept-like_regulatory"/>
</dbReference>
<dbReference type="GO" id="GO:0015344">
    <property type="term" value="F:siderophore uptake transmembrane transporter activity"/>
    <property type="evidence" value="ECO:0007669"/>
    <property type="project" value="TreeGrafter"/>
</dbReference>
<evidence type="ECO:0000256" key="6">
    <source>
        <dbReference type="ARBA" id="ARBA00023136"/>
    </source>
</evidence>
<comment type="caution">
    <text evidence="11">The sequence shown here is derived from an EMBL/GenBank/DDBJ whole genome shotgun (WGS) entry which is preliminary data.</text>
</comment>
<dbReference type="GO" id="GO:0044718">
    <property type="term" value="P:siderophore transmembrane transport"/>
    <property type="evidence" value="ECO:0007669"/>
    <property type="project" value="TreeGrafter"/>
</dbReference>
<evidence type="ECO:0000313" key="11">
    <source>
        <dbReference type="EMBL" id="HGY57349.1"/>
    </source>
</evidence>
<dbReference type="InterPro" id="IPR012910">
    <property type="entry name" value="Plug_dom"/>
</dbReference>
<keyword evidence="2 8" id="KW-0813">Transport</keyword>
<protein>
    <submittedName>
        <fullName evidence="11">TonB-dependent receptor</fullName>
    </submittedName>
</protein>
<evidence type="ECO:0000259" key="10">
    <source>
        <dbReference type="Pfam" id="PF14905"/>
    </source>
</evidence>
<proteinExistence type="inferred from homology"/>
<dbReference type="Gene3D" id="2.60.40.1120">
    <property type="entry name" value="Carboxypeptidase-like, regulatory domain"/>
    <property type="match status" value="1"/>
</dbReference>
<dbReference type="InterPro" id="IPR023997">
    <property type="entry name" value="TonB-dep_OMP_SusC/RagA_CS"/>
</dbReference>
<evidence type="ECO:0000256" key="4">
    <source>
        <dbReference type="ARBA" id="ARBA00022692"/>
    </source>
</evidence>
<dbReference type="GO" id="GO:0009279">
    <property type="term" value="C:cell outer membrane"/>
    <property type="evidence" value="ECO:0007669"/>
    <property type="project" value="UniProtKB-SubCell"/>
</dbReference>
<keyword evidence="11" id="KW-0675">Receptor</keyword>
<dbReference type="Pfam" id="PF07715">
    <property type="entry name" value="Plug"/>
    <property type="match status" value="1"/>
</dbReference>
<keyword evidence="5" id="KW-0732">Signal</keyword>
<keyword evidence="3 8" id="KW-1134">Transmembrane beta strand</keyword>
<dbReference type="AlphaFoldDB" id="A0A7V4WWF4"/>
<dbReference type="Proteomes" id="UP000885779">
    <property type="component" value="Unassembled WGS sequence"/>
</dbReference>
<evidence type="ECO:0000256" key="3">
    <source>
        <dbReference type="ARBA" id="ARBA00022452"/>
    </source>
</evidence>
<evidence type="ECO:0000259" key="9">
    <source>
        <dbReference type="Pfam" id="PF07715"/>
    </source>
</evidence>